<protein>
    <submittedName>
        <fullName evidence="1">Mucin-5AC like</fullName>
    </submittedName>
</protein>
<sequence>MATGAAGDRLFRGCVFDGCISGSDTEIKQRPYHRNCNCALHRSRGLCPHASPRCANVSYPIRRTWSEGSLALIASSDGHDFPCSSPAPTATHMPRTRTYAQFKLPNYE</sequence>
<dbReference type="OMA" id="WKEGCLA"/>
<evidence type="ECO:0000313" key="2">
    <source>
        <dbReference type="Proteomes" id="UP000241394"/>
    </source>
</evidence>
<proteinExistence type="predicted"/>
<dbReference type="AlphaFoldDB" id="A0A2R6R4R8"/>
<dbReference type="FunCoup" id="A0A2R6R4R8">
    <property type="interactions" value="106"/>
</dbReference>
<gene>
    <name evidence="1" type="ORF">CEY00_Acc10049</name>
</gene>
<dbReference type="Gramene" id="PSS21009">
    <property type="protein sequence ID" value="PSS21009"/>
    <property type="gene ID" value="CEY00_Acc10049"/>
</dbReference>
<dbReference type="Proteomes" id="UP000241394">
    <property type="component" value="Chromosome LG9"/>
</dbReference>
<dbReference type="InParanoid" id="A0A2R6R4R8"/>
<dbReference type="PANTHER" id="PTHR35121">
    <property type="entry name" value="HOMEODOMAIN PROTEIN 8, PUTATIVE-RELATED"/>
    <property type="match status" value="1"/>
</dbReference>
<dbReference type="PANTHER" id="PTHR35121:SF2">
    <property type="entry name" value="SWIM-TYPE DOMAIN-CONTAINING PROTEIN"/>
    <property type="match status" value="1"/>
</dbReference>
<dbReference type="OrthoDB" id="1696465at2759"/>
<comment type="caution">
    <text evidence="1">The sequence shown here is derived from an EMBL/GenBank/DDBJ whole genome shotgun (WGS) entry which is preliminary data.</text>
</comment>
<dbReference type="EMBL" id="NKQK01000009">
    <property type="protein sequence ID" value="PSS21009.1"/>
    <property type="molecule type" value="Genomic_DNA"/>
</dbReference>
<reference evidence="2" key="2">
    <citation type="journal article" date="2018" name="BMC Genomics">
        <title>A manually annotated Actinidia chinensis var. chinensis (kiwifruit) genome highlights the challenges associated with draft genomes and gene prediction in plants.</title>
        <authorList>
            <person name="Pilkington S.M."/>
            <person name="Crowhurst R."/>
            <person name="Hilario E."/>
            <person name="Nardozza S."/>
            <person name="Fraser L."/>
            <person name="Peng Y."/>
            <person name="Gunaseelan K."/>
            <person name="Simpson R."/>
            <person name="Tahir J."/>
            <person name="Deroles S.C."/>
            <person name="Templeton K."/>
            <person name="Luo Z."/>
            <person name="Davy M."/>
            <person name="Cheng C."/>
            <person name="McNeilage M."/>
            <person name="Scaglione D."/>
            <person name="Liu Y."/>
            <person name="Zhang Q."/>
            <person name="Datson P."/>
            <person name="De Silva N."/>
            <person name="Gardiner S.E."/>
            <person name="Bassett H."/>
            <person name="Chagne D."/>
            <person name="McCallum J."/>
            <person name="Dzierzon H."/>
            <person name="Deng C."/>
            <person name="Wang Y.Y."/>
            <person name="Barron L."/>
            <person name="Manako K."/>
            <person name="Bowen J."/>
            <person name="Foster T.M."/>
            <person name="Erridge Z.A."/>
            <person name="Tiffin H."/>
            <person name="Waite C.N."/>
            <person name="Davies K.M."/>
            <person name="Grierson E.P."/>
            <person name="Laing W.A."/>
            <person name="Kirk R."/>
            <person name="Chen X."/>
            <person name="Wood M."/>
            <person name="Montefiori M."/>
            <person name="Brummell D.A."/>
            <person name="Schwinn K.E."/>
            <person name="Catanach A."/>
            <person name="Fullerton C."/>
            <person name="Li D."/>
            <person name="Meiyalaghan S."/>
            <person name="Nieuwenhuizen N."/>
            <person name="Read N."/>
            <person name="Prakash R."/>
            <person name="Hunter D."/>
            <person name="Zhang H."/>
            <person name="McKenzie M."/>
            <person name="Knabel M."/>
            <person name="Harris A."/>
            <person name="Allan A.C."/>
            <person name="Gleave A."/>
            <person name="Chen A."/>
            <person name="Janssen B.J."/>
            <person name="Plunkett B."/>
            <person name="Ampomah-Dwamena C."/>
            <person name="Voogd C."/>
            <person name="Leif D."/>
            <person name="Lafferty D."/>
            <person name="Souleyre E.J.F."/>
            <person name="Varkonyi-Gasic E."/>
            <person name="Gambi F."/>
            <person name="Hanley J."/>
            <person name="Yao J.L."/>
            <person name="Cheung J."/>
            <person name="David K.M."/>
            <person name="Warren B."/>
            <person name="Marsh K."/>
            <person name="Snowden K.C."/>
            <person name="Lin-Wang K."/>
            <person name="Brian L."/>
            <person name="Martinez-Sanchez M."/>
            <person name="Wang M."/>
            <person name="Ileperuma N."/>
            <person name="Macnee N."/>
            <person name="Campin R."/>
            <person name="McAtee P."/>
            <person name="Drummond R.S.M."/>
            <person name="Espley R.V."/>
            <person name="Ireland H.S."/>
            <person name="Wu R."/>
            <person name="Atkinson R.G."/>
            <person name="Karunairetnam S."/>
            <person name="Bulley S."/>
            <person name="Chunkath S."/>
            <person name="Hanley Z."/>
            <person name="Storey R."/>
            <person name="Thrimawithana A.H."/>
            <person name="Thomson S."/>
            <person name="David C."/>
            <person name="Testolin R."/>
            <person name="Huang H."/>
            <person name="Hellens R.P."/>
            <person name="Schaffer R.J."/>
        </authorList>
    </citation>
    <scope>NUCLEOTIDE SEQUENCE [LARGE SCALE GENOMIC DNA]</scope>
    <source>
        <strain evidence="2">cv. Red5</strain>
    </source>
</reference>
<organism evidence="1 2">
    <name type="scientific">Actinidia chinensis var. chinensis</name>
    <name type="common">Chinese soft-hair kiwi</name>
    <dbReference type="NCBI Taxonomy" id="1590841"/>
    <lineage>
        <taxon>Eukaryota</taxon>
        <taxon>Viridiplantae</taxon>
        <taxon>Streptophyta</taxon>
        <taxon>Embryophyta</taxon>
        <taxon>Tracheophyta</taxon>
        <taxon>Spermatophyta</taxon>
        <taxon>Magnoliopsida</taxon>
        <taxon>eudicotyledons</taxon>
        <taxon>Gunneridae</taxon>
        <taxon>Pentapetalae</taxon>
        <taxon>asterids</taxon>
        <taxon>Ericales</taxon>
        <taxon>Actinidiaceae</taxon>
        <taxon>Actinidia</taxon>
    </lineage>
</organism>
<reference evidence="1 2" key="1">
    <citation type="submission" date="2017-07" db="EMBL/GenBank/DDBJ databases">
        <title>An improved, manually edited Actinidia chinensis var. chinensis (kiwifruit) genome highlights the challenges associated with draft genomes and gene prediction in plants.</title>
        <authorList>
            <person name="Pilkington S."/>
            <person name="Crowhurst R."/>
            <person name="Hilario E."/>
            <person name="Nardozza S."/>
            <person name="Fraser L."/>
            <person name="Peng Y."/>
            <person name="Gunaseelan K."/>
            <person name="Simpson R."/>
            <person name="Tahir J."/>
            <person name="Deroles S."/>
            <person name="Templeton K."/>
            <person name="Luo Z."/>
            <person name="Davy M."/>
            <person name="Cheng C."/>
            <person name="Mcneilage M."/>
            <person name="Scaglione D."/>
            <person name="Liu Y."/>
            <person name="Zhang Q."/>
            <person name="Datson P."/>
            <person name="De Silva N."/>
            <person name="Gardiner S."/>
            <person name="Bassett H."/>
            <person name="Chagne D."/>
            <person name="Mccallum J."/>
            <person name="Dzierzon H."/>
            <person name="Deng C."/>
            <person name="Wang Y.-Y."/>
            <person name="Barron N."/>
            <person name="Manako K."/>
            <person name="Bowen J."/>
            <person name="Foster T."/>
            <person name="Erridge Z."/>
            <person name="Tiffin H."/>
            <person name="Waite C."/>
            <person name="Davies K."/>
            <person name="Grierson E."/>
            <person name="Laing W."/>
            <person name="Kirk R."/>
            <person name="Chen X."/>
            <person name="Wood M."/>
            <person name="Montefiori M."/>
            <person name="Brummell D."/>
            <person name="Schwinn K."/>
            <person name="Catanach A."/>
            <person name="Fullerton C."/>
            <person name="Li D."/>
            <person name="Meiyalaghan S."/>
            <person name="Nieuwenhuizen N."/>
            <person name="Read N."/>
            <person name="Prakash R."/>
            <person name="Hunter D."/>
            <person name="Zhang H."/>
            <person name="Mckenzie M."/>
            <person name="Knabel M."/>
            <person name="Harris A."/>
            <person name="Allan A."/>
            <person name="Chen A."/>
            <person name="Janssen B."/>
            <person name="Plunkett B."/>
            <person name="Dwamena C."/>
            <person name="Voogd C."/>
            <person name="Leif D."/>
            <person name="Lafferty D."/>
            <person name="Souleyre E."/>
            <person name="Varkonyi-Gasic E."/>
            <person name="Gambi F."/>
            <person name="Hanley J."/>
            <person name="Yao J.-L."/>
            <person name="Cheung J."/>
            <person name="David K."/>
            <person name="Warren B."/>
            <person name="Marsh K."/>
            <person name="Snowden K."/>
            <person name="Lin-Wang K."/>
            <person name="Brian L."/>
            <person name="Martinez-Sanchez M."/>
            <person name="Wang M."/>
            <person name="Ileperuma N."/>
            <person name="Macnee N."/>
            <person name="Campin R."/>
            <person name="Mcatee P."/>
            <person name="Drummond R."/>
            <person name="Espley R."/>
            <person name="Ireland H."/>
            <person name="Wu R."/>
            <person name="Atkinson R."/>
            <person name="Karunairetnam S."/>
            <person name="Bulley S."/>
            <person name="Chunkath S."/>
            <person name="Hanley Z."/>
            <person name="Storey R."/>
            <person name="Thrimawithana A."/>
            <person name="Thomson S."/>
            <person name="David C."/>
            <person name="Testolin R."/>
        </authorList>
    </citation>
    <scope>NUCLEOTIDE SEQUENCE [LARGE SCALE GENOMIC DNA]</scope>
    <source>
        <strain evidence="2">cv. Red5</strain>
        <tissue evidence="1">Young leaf</tissue>
    </source>
</reference>
<keyword evidence="2" id="KW-1185">Reference proteome</keyword>
<evidence type="ECO:0000313" key="1">
    <source>
        <dbReference type="EMBL" id="PSS21009.1"/>
    </source>
</evidence>
<name>A0A2R6R4R8_ACTCC</name>
<accession>A0A2R6R4R8</accession>